<gene>
    <name evidence="2" type="ORF">Pla133_25220</name>
</gene>
<dbReference type="KEGG" id="pbap:Pla133_25220"/>
<feature type="domain" description="PEGA" evidence="1">
    <location>
        <begin position="30"/>
        <end position="87"/>
    </location>
</feature>
<evidence type="ECO:0000313" key="2">
    <source>
        <dbReference type="EMBL" id="QDU67439.1"/>
    </source>
</evidence>
<reference evidence="2 3" key="1">
    <citation type="submission" date="2019-02" db="EMBL/GenBank/DDBJ databases">
        <title>Deep-cultivation of Planctomycetes and their phenomic and genomic characterization uncovers novel biology.</title>
        <authorList>
            <person name="Wiegand S."/>
            <person name="Jogler M."/>
            <person name="Boedeker C."/>
            <person name="Pinto D."/>
            <person name="Vollmers J."/>
            <person name="Rivas-Marin E."/>
            <person name="Kohn T."/>
            <person name="Peeters S.H."/>
            <person name="Heuer A."/>
            <person name="Rast P."/>
            <person name="Oberbeckmann S."/>
            <person name="Bunk B."/>
            <person name="Jeske O."/>
            <person name="Meyerdierks A."/>
            <person name="Storesund J.E."/>
            <person name="Kallscheuer N."/>
            <person name="Luecker S."/>
            <person name="Lage O.M."/>
            <person name="Pohl T."/>
            <person name="Merkel B.J."/>
            <person name="Hornburger P."/>
            <person name="Mueller R.-W."/>
            <person name="Bruemmer F."/>
            <person name="Labrenz M."/>
            <person name="Spormann A.M."/>
            <person name="Op den Camp H."/>
            <person name="Overmann J."/>
            <person name="Amann R."/>
            <person name="Jetten M.S.M."/>
            <person name="Mascher T."/>
            <person name="Medema M.H."/>
            <person name="Devos D.P."/>
            <person name="Kaster A.-K."/>
            <person name="Ovreas L."/>
            <person name="Rohde M."/>
            <person name="Galperin M.Y."/>
            <person name="Jogler C."/>
        </authorList>
    </citation>
    <scope>NUCLEOTIDE SEQUENCE [LARGE SCALE GENOMIC DNA]</scope>
    <source>
        <strain evidence="2 3">Pla133</strain>
    </source>
</reference>
<protein>
    <submittedName>
        <fullName evidence="2">PEGA domain protein</fullName>
    </submittedName>
</protein>
<dbReference type="PROSITE" id="PS51257">
    <property type="entry name" value="PROKAR_LIPOPROTEIN"/>
    <property type="match status" value="1"/>
</dbReference>
<accession>A0A518BKD6</accession>
<dbReference type="RefSeq" id="WP_145065623.1">
    <property type="nucleotide sequence ID" value="NZ_CP036287.1"/>
</dbReference>
<dbReference type="AlphaFoldDB" id="A0A518BKD6"/>
<proteinExistence type="predicted"/>
<organism evidence="2 3">
    <name type="scientific">Engelhardtia mirabilis</name>
    <dbReference type="NCBI Taxonomy" id="2528011"/>
    <lineage>
        <taxon>Bacteria</taxon>
        <taxon>Pseudomonadati</taxon>
        <taxon>Planctomycetota</taxon>
        <taxon>Planctomycetia</taxon>
        <taxon>Planctomycetia incertae sedis</taxon>
        <taxon>Engelhardtia</taxon>
    </lineage>
</organism>
<dbReference type="EMBL" id="CP036287">
    <property type="protein sequence ID" value="QDU67439.1"/>
    <property type="molecule type" value="Genomic_DNA"/>
</dbReference>
<dbReference type="Proteomes" id="UP000316921">
    <property type="component" value="Chromosome"/>
</dbReference>
<evidence type="ECO:0000313" key="3">
    <source>
        <dbReference type="Proteomes" id="UP000316921"/>
    </source>
</evidence>
<dbReference type="InterPro" id="IPR013229">
    <property type="entry name" value="PEGA"/>
</dbReference>
<evidence type="ECO:0000259" key="1">
    <source>
        <dbReference type="Pfam" id="PF08308"/>
    </source>
</evidence>
<sequence length="136" mass="14562">MAANGSRLLATICLAGSLVSCQLSRGQPGVLIASTPPGATISIDGQESGYVTPAAIFLPRTDWHRIDVGLAGYVPATRIVGPGTQTTVTPWTAGWIGVDTFWFPLFLNARGLLLPLQVDDDLQPSRIHIRLRLLED</sequence>
<dbReference type="Pfam" id="PF08308">
    <property type="entry name" value="PEGA"/>
    <property type="match status" value="1"/>
</dbReference>
<name>A0A518BKD6_9BACT</name>
<keyword evidence="3" id="KW-1185">Reference proteome</keyword>